<keyword evidence="1" id="KW-0813">Transport</keyword>
<dbReference type="PANTHER" id="PTHR42794:SF1">
    <property type="entry name" value="HEMIN IMPORT ATP-BINDING PROTEIN HMUV"/>
    <property type="match status" value="1"/>
</dbReference>
<dbReference type="Gene3D" id="3.40.50.300">
    <property type="entry name" value="P-loop containing nucleotide triphosphate hydrolases"/>
    <property type="match status" value="1"/>
</dbReference>
<dbReference type="PANTHER" id="PTHR42794">
    <property type="entry name" value="HEMIN IMPORT ATP-BINDING PROTEIN HMUV"/>
    <property type="match status" value="1"/>
</dbReference>
<dbReference type="GO" id="GO:0016887">
    <property type="term" value="F:ATP hydrolysis activity"/>
    <property type="evidence" value="ECO:0007669"/>
    <property type="project" value="InterPro"/>
</dbReference>
<dbReference type="InterPro" id="IPR003593">
    <property type="entry name" value="AAA+_ATPase"/>
</dbReference>
<protein>
    <submittedName>
        <fullName evidence="7">Hemin import ATP-binding protein HmuV</fullName>
        <ecNumber evidence="7">3.6.3.-</ecNumber>
    </submittedName>
</protein>
<accession>A0A0C1EBM3</accession>
<dbReference type="EC" id="3.6.3.-" evidence="7"/>
<dbReference type="GO" id="GO:0005524">
    <property type="term" value="F:ATP binding"/>
    <property type="evidence" value="ECO:0007669"/>
    <property type="project" value="UniProtKB-KW"/>
</dbReference>
<gene>
    <name evidence="7" type="primary">hmuV</name>
    <name evidence="7" type="ORF">DB43_DY00480</name>
</gene>
<evidence type="ECO:0000313" key="8">
    <source>
        <dbReference type="Proteomes" id="UP000031307"/>
    </source>
</evidence>
<dbReference type="InterPro" id="IPR027417">
    <property type="entry name" value="P-loop_NTPase"/>
</dbReference>
<reference evidence="7 8" key="1">
    <citation type="journal article" date="2014" name="Mol. Biol. Evol.">
        <title>Massive expansion of Ubiquitination-related gene families within the Chlamydiae.</title>
        <authorList>
            <person name="Domman D."/>
            <person name="Collingro A."/>
            <person name="Lagkouvardos I."/>
            <person name="Gehre L."/>
            <person name="Weinmaier T."/>
            <person name="Rattei T."/>
            <person name="Subtil A."/>
            <person name="Horn M."/>
        </authorList>
    </citation>
    <scope>NUCLEOTIDE SEQUENCE [LARGE SCALE GENOMIC DNA]</scope>
    <source>
        <strain evidence="7 8">OEW1</strain>
    </source>
</reference>
<evidence type="ECO:0000256" key="2">
    <source>
        <dbReference type="ARBA" id="ARBA00022741"/>
    </source>
</evidence>
<evidence type="ECO:0000313" key="7">
    <source>
        <dbReference type="EMBL" id="KIA78497.1"/>
    </source>
</evidence>
<dbReference type="SUPFAM" id="SSF52540">
    <property type="entry name" value="P-loop containing nucleoside triphosphate hydrolases"/>
    <property type="match status" value="1"/>
</dbReference>
<dbReference type="Proteomes" id="UP000031307">
    <property type="component" value="Unassembled WGS sequence"/>
</dbReference>
<dbReference type="PATRIC" id="fig|83552.4.peg.337"/>
<dbReference type="Pfam" id="PF00005">
    <property type="entry name" value="ABC_tran"/>
    <property type="match status" value="1"/>
</dbReference>
<keyword evidence="7" id="KW-0378">Hydrolase</keyword>
<evidence type="ECO:0000256" key="3">
    <source>
        <dbReference type="ARBA" id="ARBA00022840"/>
    </source>
</evidence>
<proteinExistence type="predicted"/>
<name>A0A0C1EBM3_9BACT</name>
<comment type="caution">
    <text evidence="7">The sequence shown here is derived from an EMBL/GenBank/DDBJ whole genome shotgun (WGS) entry which is preliminary data.</text>
</comment>
<sequence>MFKTIIALTMLNTSNLTYAIGNQLIIEKASLRFLPGNLYGLIGANGSGKSTLLKLLAGIKSPTEGFVTFENDDLKNKDRKWISTRIAFMGENLSIPYPFTAYEIVLMGCYFSPIDQKEDWVHSLLNDVQALHLAQRIFSTLSAGEQQRILIAQALATGASVLLLDEPTSHLDIYHCLEMWSYLKKLSHKGKTIIVSTHDFNGVEQICSQALMINQGAILGPGNFSDVLNSSPLSYYLNIKSHIKY</sequence>
<evidence type="ECO:0000256" key="4">
    <source>
        <dbReference type="ARBA" id="ARBA00022967"/>
    </source>
</evidence>
<dbReference type="PROSITE" id="PS50893">
    <property type="entry name" value="ABC_TRANSPORTER_2"/>
    <property type="match status" value="1"/>
</dbReference>
<evidence type="ECO:0000256" key="1">
    <source>
        <dbReference type="ARBA" id="ARBA00022448"/>
    </source>
</evidence>
<comment type="function">
    <text evidence="5">Part of the ABC transporter complex HmuTUV involved in hemin import. Responsible for energy coupling to the transport system.</text>
</comment>
<dbReference type="InterPro" id="IPR017871">
    <property type="entry name" value="ABC_transporter-like_CS"/>
</dbReference>
<feature type="domain" description="ABC transporter" evidence="6">
    <location>
        <begin position="11"/>
        <end position="240"/>
    </location>
</feature>
<keyword evidence="4" id="KW-1278">Translocase</keyword>
<evidence type="ECO:0000256" key="5">
    <source>
        <dbReference type="ARBA" id="ARBA00037066"/>
    </source>
</evidence>
<organism evidence="7 8">
    <name type="scientific">Parachlamydia acanthamoebae</name>
    <dbReference type="NCBI Taxonomy" id="83552"/>
    <lineage>
        <taxon>Bacteria</taxon>
        <taxon>Pseudomonadati</taxon>
        <taxon>Chlamydiota</taxon>
        <taxon>Chlamydiia</taxon>
        <taxon>Parachlamydiales</taxon>
        <taxon>Parachlamydiaceae</taxon>
        <taxon>Parachlamydia</taxon>
    </lineage>
</organism>
<keyword evidence="3 7" id="KW-0067">ATP-binding</keyword>
<dbReference type="EMBL" id="JSAM01000019">
    <property type="protein sequence ID" value="KIA78497.1"/>
    <property type="molecule type" value="Genomic_DNA"/>
</dbReference>
<keyword evidence="2" id="KW-0547">Nucleotide-binding</keyword>
<evidence type="ECO:0000259" key="6">
    <source>
        <dbReference type="PROSITE" id="PS50893"/>
    </source>
</evidence>
<dbReference type="PROSITE" id="PS00211">
    <property type="entry name" value="ABC_TRANSPORTER_1"/>
    <property type="match status" value="1"/>
</dbReference>
<dbReference type="InterPro" id="IPR003439">
    <property type="entry name" value="ABC_transporter-like_ATP-bd"/>
</dbReference>
<dbReference type="SMART" id="SM00382">
    <property type="entry name" value="AAA"/>
    <property type="match status" value="1"/>
</dbReference>
<dbReference type="AlphaFoldDB" id="A0A0C1EBM3"/>